<feature type="signal peptide" evidence="1">
    <location>
        <begin position="1"/>
        <end position="28"/>
    </location>
</feature>
<comment type="caution">
    <text evidence="2">The sequence shown here is derived from an EMBL/GenBank/DDBJ whole genome shotgun (WGS) entry which is preliminary data.</text>
</comment>
<dbReference type="RefSeq" id="WP_184836011.1">
    <property type="nucleotide sequence ID" value="NZ_JACHMN010000002.1"/>
</dbReference>
<dbReference type="AlphaFoldDB" id="A0A841BRH4"/>
<evidence type="ECO:0000313" key="2">
    <source>
        <dbReference type="EMBL" id="MBB5869400.1"/>
    </source>
</evidence>
<evidence type="ECO:0000256" key="1">
    <source>
        <dbReference type="SAM" id="SignalP"/>
    </source>
</evidence>
<keyword evidence="1" id="KW-0732">Signal</keyword>
<sequence length="115" mass="11877">MRPSIKALIATAAITLGLLTVTPGTASAAPVPECSSGYSAFTCVATANTGQTTWTLTFYYATSGSPVTTQWRTPEAKVSSACYNPNQLIIVSYALSSGGGSSPAAWFYCNPGAWP</sequence>
<reference evidence="2 3" key="1">
    <citation type="submission" date="2020-08" db="EMBL/GenBank/DDBJ databases">
        <title>Sequencing the genomes of 1000 actinobacteria strains.</title>
        <authorList>
            <person name="Klenk H.-P."/>
        </authorList>
    </citation>
    <scope>NUCLEOTIDE SEQUENCE [LARGE SCALE GENOMIC DNA]</scope>
    <source>
        <strain evidence="2 3">DSM 45362</strain>
    </source>
</reference>
<evidence type="ECO:0008006" key="4">
    <source>
        <dbReference type="Google" id="ProtNLM"/>
    </source>
</evidence>
<keyword evidence="3" id="KW-1185">Reference proteome</keyword>
<accession>A0A841BRH4</accession>
<evidence type="ECO:0000313" key="3">
    <source>
        <dbReference type="Proteomes" id="UP000587527"/>
    </source>
</evidence>
<protein>
    <recommendedName>
        <fullName evidence="4">Ig-like domain-containing protein</fullName>
    </recommendedName>
</protein>
<dbReference type="Proteomes" id="UP000587527">
    <property type="component" value="Unassembled WGS sequence"/>
</dbReference>
<feature type="chain" id="PRO_5032352245" description="Ig-like domain-containing protein" evidence="1">
    <location>
        <begin position="29"/>
        <end position="115"/>
    </location>
</feature>
<dbReference type="EMBL" id="JACHMN010000002">
    <property type="protein sequence ID" value="MBB5869400.1"/>
    <property type="molecule type" value="Genomic_DNA"/>
</dbReference>
<proteinExistence type="predicted"/>
<name>A0A841BRH4_9ACTN</name>
<gene>
    <name evidence="2" type="ORF">F4553_002779</name>
</gene>
<organism evidence="2 3">
    <name type="scientific">Allocatelliglobosispora scoriae</name>
    <dbReference type="NCBI Taxonomy" id="643052"/>
    <lineage>
        <taxon>Bacteria</taxon>
        <taxon>Bacillati</taxon>
        <taxon>Actinomycetota</taxon>
        <taxon>Actinomycetes</taxon>
        <taxon>Micromonosporales</taxon>
        <taxon>Micromonosporaceae</taxon>
        <taxon>Allocatelliglobosispora</taxon>
    </lineage>
</organism>